<dbReference type="Pfam" id="PF00106">
    <property type="entry name" value="adh_short"/>
    <property type="match status" value="1"/>
</dbReference>
<dbReference type="PRINTS" id="PR00080">
    <property type="entry name" value="SDRFAMILY"/>
</dbReference>
<keyword evidence="2" id="KW-0560">Oxidoreductase</keyword>
<name>A0ABM1MHE3_NICVS</name>
<keyword evidence="4" id="KW-1185">Reference proteome</keyword>
<dbReference type="PANTHER" id="PTHR44229:SF8">
    <property type="entry name" value="ALCOHOL DEHYDROGENASE-RELATED"/>
    <property type="match status" value="1"/>
</dbReference>
<protein>
    <submittedName>
        <fullName evidence="5">15-hydroxyprostaglandin dehydrogenase [NAD(+)]-like</fullName>
    </submittedName>
</protein>
<gene>
    <name evidence="5" type="primary">LOC108560812</name>
</gene>
<evidence type="ECO:0000313" key="4">
    <source>
        <dbReference type="Proteomes" id="UP000695000"/>
    </source>
</evidence>
<dbReference type="PRINTS" id="PR00081">
    <property type="entry name" value="GDHRDH"/>
</dbReference>
<dbReference type="InterPro" id="IPR036291">
    <property type="entry name" value="NAD(P)-bd_dom_sf"/>
</dbReference>
<dbReference type="RefSeq" id="XP_017773993.1">
    <property type="nucleotide sequence ID" value="XM_017918504.1"/>
</dbReference>
<organism evidence="4 5">
    <name type="scientific">Nicrophorus vespilloides</name>
    <name type="common">Boreal carrion beetle</name>
    <dbReference type="NCBI Taxonomy" id="110193"/>
    <lineage>
        <taxon>Eukaryota</taxon>
        <taxon>Metazoa</taxon>
        <taxon>Ecdysozoa</taxon>
        <taxon>Arthropoda</taxon>
        <taxon>Hexapoda</taxon>
        <taxon>Insecta</taxon>
        <taxon>Pterygota</taxon>
        <taxon>Neoptera</taxon>
        <taxon>Endopterygota</taxon>
        <taxon>Coleoptera</taxon>
        <taxon>Polyphaga</taxon>
        <taxon>Staphyliniformia</taxon>
        <taxon>Silphidae</taxon>
        <taxon>Nicrophorinae</taxon>
        <taxon>Nicrophorus</taxon>
    </lineage>
</organism>
<dbReference type="InterPro" id="IPR002347">
    <property type="entry name" value="SDR_fam"/>
</dbReference>
<dbReference type="Gene3D" id="3.40.50.720">
    <property type="entry name" value="NAD(P)-binding Rossmann-like Domain"/>
    <property type="match status" value="1"/>
</dbReference>
<dbReference type="PROSITE" id="PS00061">
    <property type="entry name" value="ADH_SHORT"/>
    <property type="match status" value="1"/>
</dbReference>
<evidence type="ECO:0000256" key="2">
    <source>
        <dbReference type="ARBA" id="ARBA00023002"/>
    </source>
</evidence>
<evidence type="ECO:0000256" key="3">
    <source>
        <dbReference type="RuleBase" id="RU000363"/>
    </source>
</evidence>
<dbReference type="GeneID" id="108560812"/>
<accession>A0ABM1MHE3</accession>
<comment type="similarity">
    <text evidence="1 3">Belongs to the short-chain dehydrogenases/reductases (SDR) family.</text>
</comment>
<reference evidence="5" key="1">
    <citation type="submission" date="2025-08" db="UniProtKB">
        <authorList>
            <consortium name="RefSeq"/>
        </authorList>
    </citation>
    <scope>IDENTIFICATION</scope>
    <source>
        <tissue evidence="5">Whole Larva</tissue>
    </source>
</reference>
<evidence type="ECO:0000313" key="5">
    <source>
        <dbReference type="RefSeq" id="XP_017773993.1"/>
    </source>
</evidence>
<sequence length="261" mass="28737">MFDVRETVAIVTGALGGIGRELVKSLLKRNARGVVLLDIVDENEEFLKSLDVEFGGNKTLYLKVDVSDAKSVEDAFKKTIDRFGNLDIVVNNAGVLKQDDIDATVQINLLATIRISNLAFFNYLPKYKSGSEGVIVNIASIAGLVPMESTPVYAATKFGVVSYTQSMGTESHYKNFPVRLMAICPSATDTPIVNNINDYFKNLIDMSKMKMQPPEAVGEALAKVLAEGENGSVWVSKDNLPAIEYKYKTEILPLVEKYVWL</sequence>
<dbReference type="PANTHER" id="PTHR44229">
    <property type="entry name" value="15-HYDROXYPROSTAGLANDIN DEHYDROGENASE [NAD(+)]"/>
    <property type="match status" value="1"/>
</dbReference>
<evidence type="ECO:0000256" key="1">
    <source>
        <dbReference type="ARBA" id="ARBA00006484"/>
    </source>
</evidence>
<dbReference type="InterPro" id="IPR020904">
    <property type="entry name" value="Sc_DH/Rdtase_CS"/>
</dbReference>
<dbReference type="SUPFAM" id="SSF51735">
    <property type="entry name" value="NAD(P)-binding Rossmann-fold domains"/>
    <property type="match status" value="1"/>
</dbReference>
<dbReference type="Proteomes" id="UP000695000">
    <property type="component" value="Unplaced"/>
</dbReference>
<proteinExistence type="inferred from homology"/>